<gene>
    <name evidence="2" type="ORF">B2A_04842</name>
</gene>
<reference evidence="2" key="1">
    <citation type="submission" date="2013-08" db="EMBL/GenBank/DDBJ databases">
        <authorList>
            <person name="Mendez C."/>
            <person name="Richter M."/>
            <person name="Ferrer M."/>
            <person name="Sanchez J."/>
        </authorList>
    </citation>
    <scope>NUCLEOTIDE SEQUENCE</scope>
</reference>
<feature type="transmembrane region" description="Helical" evidence="1">
    <location>
        <begin position="6"/>
        <end position="26"/>
    </location>
</feature>
<dbReference type="AlphaFoldDB" id="T1A9K5"/>
<feature type="transmembrane region" description="Helical" evidence="1">
    <location>
        <begin position="38"/>
        <end position="61"/>
    </location>
</feature>
<reference evidence="2" key="2">
    <citation type="journal article" date="2014" name="ISME J.">
        <title>Microbial stratification in low pH oxic and suboxic macroscopic growths along an acid mine drainage.</title>
        <authorList>
            <person name="Mendez-Garcia C."/>
            <person name="Mesa V."/>
            <person name="Sprenger R.R."/>
            <person name="Richter M."/>
            <person name="Diez M.S."/>
            <person name="Solano J."/>
            <person name="Bargiela R."/>
            <person name="Golyshina O.V."/>
            <person name="Manteca A."/>
            <person name="Ramos J.L."/>
            <person name="Gallego J.R."/>
            <person name="Llorente I."/>
            <person name="Martins Dos Santos V.A."/>
            <person name="Jensen O.N."/>
            <person name="Pelaez A.I."/>
            <person name="Sanchez J."/>
            <person name="Ferrer M."/>
        </authorList>
    </citation>
    <scope>NUCLEOTIDE SEQUENCE</scope>
</reference>
<protein>
    <submittedName>
        <fullName evidence="2">Uncharacterized protein</fullName>
    </submittedName>
</protein>
<keyword evidence="1" id="KW-0472">Membrane</keyword>
<dbReference type="EMBL" id="AUZZ01003291">
    <property type="protein sequence ID" value="EQD57366.1"/>
    <property type="molecule type" value="Genomic_DNA"/>
</dbReference>
<proteinExistence type="predicted"/>
<accession>T1A9K5</accession>
<organism evidence="2">
    <name type="scientific">mine drainage metagenome</name>
    <dbReference type="NCBI Taxonomy" id="410659"/>
    <lineage>
        <taxon>unclassified sequences</taxon>
        <taxon>metagenomes</taxon>
        <taxon>ecological metagenomes</taxon>
    </lineage>
</organism>
<comment type="caution">
    <text evidence="2">The sequence shown here is derived from an EMBL/GenBank/DDBJ whole genome shotgun (WGS) entry which is preliminary data.</text>
</comment>
<name>T1A9K5_9ZZZZ</name>
<sequence length="146" mass="16334">MEIIGYALTAVYIILFIGLLSAVAIYRKDLRKALKGKVTRRSLIALLFILIFFVSFLVMFVHPAEQLYFDENIYQGIAINILKHGNALWCQYGSAYLNQCGANAVYHDPVEWSFYIAIAFGIFGIGTATAYGMQLLIGAMLVAFTF</sequence>
<evidence type="ECO:0000256" key="1">
    <source>
        <dbReference type="SAM" id="Phobius"/>
    </source>
</evidence>
<evidence type="ECO:0000313" key="2">
    <source>
        <dbReference type="EMBL" id="EQD57366.1"/>
    </source>
</evidence>
<feature type="transmembrane region" description="Helical" evidence="1">
    <location>
        <begin position="114"/>
        <end position="144"/>
    </location>
</feature>
<keyword evidence="1" id="KW-1133">Transmembrane helix</keyword>
<keyword evidence="1" id="KW-0812">Transmembrane</keyword>
<feature type="non-terminal residue" evidence="2">
    <location>
        <position position="146"/>
    </location>
</feature>